<keyword evidence="4 5" id="KW-0732">Signal</keyword>
<dbReference type="EMBL" id="VDGI01000026">
    <property type="protein sequence ID" value="TQR17510.1"/>
    <property type="molecule type" value="Genomic_DNA"/>
</dbReference>
<protein>
    <submittedName>
        <fullName evidence="7">ABC transporter substrate-binding protein</fullName>
    </submittedName>
</protein>
<evidence type="ECO:0000256" key="4">
    <source>
        <dbReference type="ARBA" id="ARBA00022729"/>
    </source>
</evidence>
<feature type="chain" id="PRO_5038874826" evidence="5">
    <location>
        <begin position="21"/>
        <end position="516"/>
    </location>
</feature>
<evidence type="ECO:0000313" key="8">
    <source>
        <dbReference type="Proteomes" id="UP000316626"/>
    </source>
</evidence>
<evidence type="ECO:0000256" key="2">
    <source>
        <dbReference type="ARBA" id="ARBA00005695"/>
    </source>
</evidence>
<dbReference type="SUPFAM" id="SSF53850">
    <property type="entry name" value="Periplasmic binding protein-like II"/>
    <property type="match status" value="1"/>
</dbReference>
<keyword evidence="8" id="KW-1185">Reference proteome</keyword>
<evidence type="ECO:0000259" key="6">
    <source>
        <dbReference type="Pfam" id="PF00496"/>
    </source>
</evidence>
<evidence type="ECO:0000256" key="1">
    <source>
        <dbReference type="ARBA" id="ARBA00004193"/>
    </source>
</evidence>
<feature type="signal peptide" evidence="5">
    <location>
        <begin position="1"/>
        <end position="20"/>
    </location>
</feature>
<evidence type="ECO:0000313" key="7">
    <source>
        <dbReference type="EMBL" id="TQR17510.1"/>
    </source>
</evidence>
<dbReference type="GO" id="GO:0043190">
    <property type="term" value="C:ATP-binding cassette (ABC) transporter complex"/>
    <property type="evidence" value="ECO:0007669"/>
    <property type="project" value="InterPro"/>
</dbReference>
<accession>A0A544TJ76</accession>
<gene>
    <name evidence="7" type="ORF">FG384_17570</name>
</gene>
<dbReference type="PANTHER" id="PTHR30290:SF9">
    <property type="entry name" value="OLIGOPEPTIDE-BINDING PROTEIN APPA"/>
    <property type="match status" value="1"/>
</dbReference>
<dbReference type="PANTHER" id="PTHR30290">
    <property type="entry name" value="PERIPLASMIC BINDING COMPONENT OF ABC TRANSPORTER"/>
    <property type="match status" value="1"/>
</dbReference>
<dbReference type="PROSITE" id="PS51257">
    <property type="entry name" value="PROKAR_LIPOPROTEIN"/>
    <property type="match status" value="1"/>
</dbReference>
<dbReference type="RefSeq" id="WP_142643993.1">
    <property type="nucleotide sequence ID" value="NZ_VDGI01000026.1"/>
</dbReference>
<name>A0A544TJ76_9BACI</name>
<organism evidence="7 8">
    <name type="scientific">Psychrobacillus vulpis</name>
    <dbReference type="NCBI Taxonomy" id="2325572"/>
    <lineage>
        <taxon>Bacteria</taxon>
        <taxon>Bacillati</taxon>
        <taxon>Bacillota</taxon>
        <taxon>Bacilli</taxon>
        <taxon>Bacillales</taxon>
        <taxon>Bacillaceae</taxon>
        <taxon>Psychrobacillus</taxon>
    </lineage>
</organism>
<dbReference type="Pfam" id="PF00496">
    <property type="entry name" value="SBP_bac_5"/>
    <property type="match status" value="1"/>
</dbReference>
<dbReference type="AlphaFoldDB" id="A0A544TJ76"/>
<dbReference type="Gene3D" id="3.40.190.10">
    <property type="entry name" value="Periplasmic binding protein-like II"/>
    <property type="match status" value="1"/>
</dbReference>
<dbReference type="PROSITE" id="PS01040">
    <property type="entry name" value="SBP_BACTERIAL_5"/>
    <property type="match status" value="1"/>
</dbReference>
<dbReference type="GO" id="GO:0015833">
    <property type="term" value="P:peptide transport"/>
    <property type="evidence" value="ECO:0007669"/>
    <property type="project" value="TreeGrafter"/>
</dbReference>
<evidence type="ECO:0000256" key="3">
    <source>
        <dbReference type="ARBA" id="ARBA00022448"/>
    </source>
</evidence>
<feature type="domain" description="Solute-binding protein family 5" evidence="6">
    <location>
        <begin position="90"/>
        <end position="436"/>
    </location>
</feature>
<dbReference type="OrthoDB" id="9796817at2"/>
<dbReference type="PIRSF" id="PIRSF002741">
    <property type="entry name" value="MppA"/>
    <property type="match status" value="1"/>
</dbReference>
<dbReference type="GO" id="GO:0042597">
    <property type="term" value="C:periplasmic space"/>
    <property type="evidence" value="ECO:0007669"/>
    <property type="project" value="UniProtKB-ARBA"/>
</dbReference>
<dbReference type="InterPro" id="IPR030678">
    <property type="entry name" value="Peptide/Ni-bd"/>
</dbReference>
<dbReference type="Gene3D" id="3.10.105.10">
    <property type="entry name" value="Dipeptide-binding Protein, Domain 3"/>
    <property type="match status" value="1"/>
</dbReference>
<dbReference type="InterPro" id="IPR039424">
    <property type="entry name" value="SBP_5"/>
</dbReference>
<dbReference type="InterPro" id="IPR000914">
    <property type="entry name" value="SBP_5_dom"/>
</dbReference>
<comment type="subcellular location">
    <subcellularLocation>
        <location evidence="1">Cell membrane</location>
        <topology evidence="1">Lipid-anchor</topology>
    </subcellularLocation>
</comment>
<dbReference type="InterPro" id="IPR023765">
    <property type="entry name" value="SBP_5_CS"/>
</dbReference>
<dbReference type="GO" id="GO:1904680">
    <property type="term" value="F:peptide transmembrane transporter activity"/>
    <property type="evidence" value="ECO:0007669"/>
    <property type="project" value="TreeGrafter"/>
</dbReference>
<sequence>MKASWKKGLSVFALTSLILAGCGSNDSASKKESAATGTETKEKASGGVVRIAMATEVDNLDPYLSASTDSSSMMDNVFDGLLDTNEKGELISNLAEDYTVSEDGLTYTFKLKEGVKFHDDSDFTAEDVVYSYSKLAGLTTGEPMSSKFAGVGSVEAKGDFEVVVTLKERDSSFLARNIVAIVPSDYEEQSKTPIGAGPFKFKEYKAGQQLVLEKNEAYYLEGKTPKVDEVQFKIMPDAESSILAMQAGEIDVLPGISEQGLQQLGDSVEVVSGPQNMVQLMALNNSFEPLNDLRVRQAINYAIDKDTIIKTVAEGKATKLGSNFSPAMDYYFEDGLQDYYKTDIEKAKQLLAEAGFEKGFDLQLTVPSDYQFHVDTAQMLANQLKEININVEIEPIEFSTWLERVYTNAEYESTVISFTGKLDPYEVVGRFVSDYPKNFIKFNYTELDNVIDKALKETDEKVKANLYKEAQRILTEQAASVFIMDPDRSIAMANGLTGFKMYPVQKYNLEDLEFTE</sequence>
<comment type="caution">
    <text evidence="7">The sequence shown here is derived from an EMBL/GenBank/DDBJ whole genome shotgun (WGS) entry which is preliminary data.</text>
</comment>
<dbReference type="Proteomes" id="UP000316626">
    <property type="component" value="Unassembled WGS sequence"/>
</dbReference>
<keyword evidence="3" id="KW-0813">Transport</keyword>
<reference evidence="7 8" key="1">
    <citation type="submission" date="2019-06" db="EMBL/GenBank/DDBJ databases">
        <title>Psychrobacillus vulpis sp. nov., a new species isolated from feces of a red fox that inhabits in The Tablas de Daimiel Natural Park, Albacete, Spain.</title>
        <authorList>
            <person name="Rodriguez M."/>
            <person name="Reina J.C."/>
            <person name="Bejar V."/>
            <person name="Llamas I."/>
        </authorList>
    </citation>
    <scope>NUCLEOTIDE SEQUENCE [LARGE SCALE GENOMIC DNA]</scope>
    <source>
        <strain evidence="7 8">Z8</strain>
    </source>
</reference>
<comment type="similarity">
    <text evidence="2">Belongs to the bacterial solute-binding protein 5 family.</text>
</comment>
<proteinExistence type="inferred from homology"/>
<evidence type="ECO:0000256" key="5">
    <source>
        <dbReference type="SAM" id="SignalP"/>
    </source>
</evidence>